<dbReference type="SUPFAM" id="SSF56112">
    <property type="entry name" value="Protein kinase-like (PK-like)"/>
    <property type="match status" value="1"/>
</dbReference>
<dbReference type="Pfam" id="PF01636">
    <property type="entry name" value="APH"/>
    <property type="match status" value="1"/>
</dbReference>
<dbReference type="Proteomes" id="UP000244338">
    <property type="component" value="Unassembled WGS sequence"/>
</dbReference>
<dbReference type="Gene3D" id="3.90.1200.10">
    <property type="match status" value="1"/>
</dbReference>
<dbReference type="PANTHER" id="PTHR39179">
    <property type="entry name" value="SPORE COAT PROTEIN I"/>
    <property type="match status" value="1"/>
</dbReference>
<feature type="domain" description="Aminoglycoside phosphotransferase" evidence="1">
    <location>
        <begin position="37"/>
        <end position="253"/>
    </location>
</feature>
<comment type="caution">
    <text evidence="2">The sequence shown here is derived from an EMBL/GenBank/DDBJ whole genome shotgun (WGS) entry which is preliminary data.</text>
</comment>
<dbReference type="EMBL" id="PEBX01000003">
    <property type="protein sequence ID" value="PTQ57755.1"/>
    <property type="molecule type" value="Genomic_DNA"/>
</dbReference>
<name>A0A2R6Y527_9BACL</name>
<dbReference type="GO" id="GO:0042601">
    <property type="term" value="C:endospore-forming forespore"/>
    <property type="evidence" value="ECO:0007669"/>
    <property type="project" value="TreeGrafter"/>
</dbReference>
<dbReference type="PANTHER" id="PTHR39179:SF3">
    <property type="entry name" value="COTS-RELATED PROTEIN"/>
    <property type="match status" value="1"/>
</dbReference>
<sequence length="341" mass="38890">MESVPMKENDEREALYRALTKLGYRSPVLSEGEAGWIRMDTKVGTYALWRIENTSSFMKTYQMLARFSSLARHLMPYLPFANGRLVLEAEGHAYVLSPHPQGENAASLILSGDTSWIRPLMRVLAMIHRESALSFPTSELKKSLRLLSERWKEEERQIKTSVQKAQHALYPSPVEAILVANADDLLHGMSTARAGIDLYLQEDALPVSYELVFAHGALSLKNVYFTRQGIHIIDWRQATVDAPARDLGRILREVIQFGSSLGIEVDLEGWLKTYELIRPLSVLDRQLFYVALYYPHEPLVFLKKWWLNNIQGGELQATRAFESALDQYVRVRQAPLHHPSA</sequence>
<dbReference type="InterPro" id="IPR002575">
    <property type="entry name" value="Aminoglycoside_PTrfase"/>
</dbReference>
<dbReference type="InterPro" id="IPR047175">
    <property type="entry name" value="CotS-like"/>
</dbReference>
<dbReference type="AlphaFoldDB" id="A0A2R6Y527"/>
<reference evidence="3" key="1">
    <citation type="journal article" date="2018" name="Sci. Rep.">
        <title>Lignite coal burning seam in the remote Altai Mountains harbors a hydrogen-driven thermophilic microbial community.</title>
        <authorList>
            <person name="Kadnikov V.V."/>
            <person name="Mardanov A.V."/>
            <person name="Ivasenko D.A."/>
            <person name="Antsiferov D.V."/>
            <person name="Beletsky A.V."/>
            <person name="Karnachuk O.V."/>
            <person name="Ravin N.V."/>
        </authorList>
    </citation>
    <scope>NUCLEOTIDE SEQUENCE [LARGE SCALE GENOMIC DNA]</scope>
</reference>
<gene>
    <name evidence="2" type="ORF">BSOLF_0950</name>
</gene>
<accession>A0A2R6Y527</accession>
<protein>
    <submittedName>
        <fullName evidence="2">CotS-related protein</fullName>
    </submittedName>
</protein>
<organism evidence="2 3">
    <name type="scientific">Candidatus Carbonibacillus altaicus</name>
    <dbReference type="NCBI Taxonomy" id="2163959"/>
    <lineage>
        <taxon>Bacteria</taxon>
        <taxon>Bacillati</taxon>
        <taxon>Bacillota</taxon>
        <taxon>Bacilli</taxon>
        <taxon>Bacillales</taxon>
        <taxon>Candidatus Carbonibacillus</taxon>
    </lineage>
</organism>
<proteinExistence type="predicted"/>
<dbReference type="InterPro" id="IPR011009">
    <property type="entry name" value="Kinase-like_dom_sf"/>
</dbReference>
<evidence type="ECO:0000259" key="1">
    <source>
        <dbReference type="Pfam" id="PF01636"/>
    </source>
</evidence>
<evidence type="ECO:0000313" key="3">
    <source>
        <dbReference type="Proteomes" id="UP000244338"/>
    </source>
</evidence>
<evidence type="ECO:0000313" key="2">
    <source>
        <dbReference type="EMBL" id="PTQ57755.1"/>
    </source>
</evidence>